<sequence>MFEWDDNKNNGNIAKHGIDFNAAMEIWSGHVIEVTDVRQKYGEDRFVAFGELNGRVLAVVFTWRGSTRRIISARSADRGERAEYHKAITDRSKT</sequence>
<dbReference type="EMBL" id="AVFL01000019">
    <property type="protein sequence ID" value="EWY38279.1"/>
    <property type="molecule type" value="Genomic_DNA"/>
</dbReference>
<dbReference type="OrthoDB" id="9798158at2"/>
<dbReference type="InterPro" id="IPR038573">
    <property type="entry name" value="BrnT_sf"/>
</dbReference>
<dbReference type="Pfam" id="PF04365">
    <property type="entry name" value="BrnT_toxin"/>
    <property type="match status" value="1"/>
</dbReference>
<gene>
    <name evidence="1" type="ORF">N825_13810</name>
</gene>
<reference evidence="1 2" key="1">
    <citation type="submission" date="2013-08" db="EMBL/GenBank/DDBJ databases">
        <title>The genome sequence of Skermanella stibiiresistens.</title>
        <authorList>
            <person name="Zhu W."/>
            <person name="Wang G."/>
        </authorList>
    </citation>
    <scope>NUCLEOTIDE SEQUENCE [LARGE SCALE GENOMIC DNA]</scope>
    <source>
        <strain evidence="1 2">SB22</strain>
    </source>
</reference>
<dbReference type="InterPro" id="IPR007460">
    <property type="entry name" value="BrnT_toxin"/>
</dbReference>
<evidence type="ECO:0008006" key="3">
    <source>
        <dbReference type="Google" id="ProtNLM"/>
    </source>
</evidence>
<dbReference type="AlphaFoldDB" id="W9GWV8"/>
<proteinExistence type="predicted"/>
<dbReference type="Proteomes" id="UP000019486">
    <property type="component" value="Unassembled WGS sequence"/>
</dbReference>
<dbReference type="STRING" id="1385369.N825_13810"/>
<protein>
    <recommendedName>
        <fullName evidence="3">BrnT family toxin</fullName>
    </recommendedName>
</protein>
<keyword evidence="2" id="KW-1185">Reference proteome</keyword>
<dbReference type="Gene3D" id="3.10.450.530">
    <property type="entry name" value="Ribonuclease toxin, BrnT, of type II toxin-antitoxin system"/>
    <property type="match status" value="1"/>
</dbReference>
<evidence type="ECO:0000313" key="1">
    <source>
        <dbReference type="EMBL" id="EWY38279.1"/>
    </source>
</evidence>
<comment type="caution">
    <text evidence="1">The sequence shown here is derived from an EMBL/GenBank/DDBJ whole genome shotgun (WGS) entry which is preliminary data.</text>
</comment>
<organism evidence="1 2">
    <name type="scientific">Skermanella stibiiresistens SB22</name>
    <dbReference type="NCBI Taxonomy" id="1385369"/>
    <lineage>
        <taxon>Bacteria</taxon>
        <taxon>Pseudomonadati</taxon>
        <taxon>Pseudomonadota</taxon>
        <taxon>Alphaproteobacteria</taxon>
        <taxon>Rhodospirillales</taxon>
        <taxon>Azospirillaceae</taxon>
        <taxon>Skermanella</taxon>
    </lineage>
</organism>
<name>W9GWV8_9PROT</name>
<accession>W9GWV8</accession>
<evidence type="ECO:0000313" key="2">
    <source>
        <dbReference type="Proteomes" id="UP000019486"/>
    </source>
</evidence>